<reference evidence="3" key="1">
    <citation type="journal article" date="2019" name="Int. J. Syst. Evol. Microbiol.">
        <title>The Global Catalogue of Microorganisms (GCM) 10K type strain sequencing project: providing services to taxonomists for standard genome sequencing and annotation.</title>
        <authorList>
            <consortium name="The Broad Institute Genomics Platform"/>
            <consortium name="The Broad Institute Genome Sequencing Center for Infectious Disease"/>
            <person name="Wu L."/>
            <person name="Ma J."/>
        </authorList>
    </citation>
    <scope>NUCLEOTIDE SEQUENCE [LARGE SCALE GENOMIC DNA]</scope>
    <source>
        <strain evidence="3">JCM 17688</strain>
    </source>
</reference>
<gene>
    <name evidence="2" type="ORF">GCM10023147_40590</name>
</gene>
<dbReference type="InterPro" id="IPR014746">
    <property type="entry name" value="Gln_synth/guanido_kin_cat_dom"/>
</dbReference>
<dbReference type="InterPro" id="IPR050141">
    <property type="entry name" value="GCL_type2/YbdK_subfam"/>
</dbReference>
<comment type="caution">
    <text evidence="2">The sequence shown here is derived from an EMBL/GenBank/DDBJ whole genome shotgun (WGS) entry which is preliminary data.</text>
</comment>
<sequence>MGAEVTGLTFTREDRARFRSRVLRGTEAIDRMLSEGLFTDHSTQPEPLLGMEVELNLVDSQMNPAMCNEAILADLGSDTYESELGQFNIELNLDPQPLKASHAMDFADDLRVALNRLEAMATEHGAHTVMIGMLPTLTAVHFDQQWLSQSNRYERLEEQIFAARGEDLVLDIEGSAFDGEIEELHVVTGTILPEAACTSMQLHLRLAPEDFANHWNAAQAFAGAQVALAANSPFLDHKALWHETRLPLFAQATDIRPVELKNQGVRPRVWFGERWISNIFDLFEENTRYFPALLPESSPIDPLDELDAGRIPDLTELKMHNGTIWRWNRPVYDTVGGHPHVRIENRTLPSGPTLLDMMANAAFFYGTTTSLAREDRPIWTRMSFDAAEQNLTAGGRDGMDARLYWPKVGWVSPDELTHRILLPHAHHGLEALGVDSAVRDRLLAVIEGRCATKQNGASWQRDHVARREAAGENRVDAIAGMLREYIDRMHSGDPVHTWDRPSA</sequence>
<dbReference type="GO" id="GO:0016874">
    <property type="term" value="F:ligase activity"/>
    <property type="evidence" value="ECO:0007669"/>
    <property type="project" value="UniProtKB-KW"/>
</dbReference>
<dbReference type="PANTHER" id="PTHR36510">
    <property type="entry name" value="GLUTAMATE--CYSTEINE LIGASE 2-RELATED"/>
    <property type="match status" value="1"/>
</dbReference>
<keyword evidence="2" id="KW-0436">Ligase</keyword>
<dbReference type="Pfam" id="PF04107">
    <property type="entry name" value="GCS2"/>
    <property type="match status" value="1"/>
</dbReference>
<dbReference type="InterPro" id="IPR006336">
    <property type="entry name" value="GCS2"/>
</dbReference>
<comment type="catalytic activity">
    <reaction evidence="1">
        <text>L-cysteine + L-glutamate + ATP = gamma-L-glutamyl-L-cysteine + ADP + phosphate + H(+)</text>
        <dbReference type="Rhea" id="RHEA:13285"/>
        <dbReference type="ChEBI" id="CHEBI:15378"/>
        <dbReference type="ChEBI" id="CHEBI:29985"/>
        <dbReference type="ChEBI" id="CHEBI:30616"/>
        <dbReference type="ChEBI" id="CHEBI:35235"/>
        <dbReference type="ChEBI" id="CHEBI:43474"/>
        <dbReference type="ChEBI" id="CHEBI:58173"/>
        <dbReference type="ChEBI" id="CHEBI:456216"/>
        <dbReference type="EC" id="6.3.2.2"/>
    </reaction>
</comment>
<name>A0ABP8K645_9ACTN</name>
<dbReference type="InterPro" id="IPR016602">
    <property type="entry name" value="UCP012666"/>
</dbReference>
<keyword evidence="3" id="KW-1185">Reference proteome</keyword>
<evidence type="ECO:0000256" key="1">
    <source>
        <dbReference type="ARBA" id="ARBA00048819"/>
    </source>
</evidence>
<protein>
    <submittedName>
        <fullName evidence="2">Glutamate-cysteine ligase family protein</fullName>
    </submittedName>
</protein>
<dbReference type="EMBL" id="BAABFR010000086">
    <property type="protein sequence ID" value="GAA4401242.1"/>
    <property type="molecule type" value="Genomic_DNA"/>
</dbReference>
<evidence type="ECO:0000313" key="3">
    <source>
        <dbReference type="Proteomes" id="UP001500635"/>
    </source>
</evidence>
<dbReference type="RefSeq" id="WP_344999472.1">
    <property type="nucleotide sequence ID" value="NZ_BAABFR010000086.1"/>
</dbReference>
<dbReference type="SUPFAM" id="SSF55931">
    <property type="entry name" value="Glutamine synthetase/guanido kinase"/>
    <property type="match status" value="1"/>
</dbReference>
<proteinExistence type="predicted"/>
<dbReference type="PANTHER" id="PTHR36510:SF3">
    <property type="entry name" value="CONSERVED PROTEIN"/>
    <property type="match status" value="1"/>
</dbReference>
<dbReference type="Gene3D" id="3.30.590.20">
    <property type="match status" value="1"/>
</dbReference>
<dbReference type="Proteomes" id="UP001500635">
    <property type="component" value="Unassembled WGS sequence"/>
</dbReference>
<evidence type="ECO:0000313" key="2">
    <source>
        <dbReference type="EMBL" id="GAA4401242.1"/>
    </source>
</evidence>
<organism evidence="2 3">
    <name type="scientific">Tsukamurella soli</name>
    <dbReference type="NCBI Taxonomy" id="644556"/>
    <lineage>
        <taxon>Bacteria</taxon>
        <taxon>Bacillati</taxon>
        <taxon>Actinomycetota</taxon>
        <taxon>Actinomycetes</taxon>
        <taxon>Mycobacteriales</taxon>
        <taxon>Tsukamurellaceae</taxon>
        <taxon>Tsukamurella</taxon>
    </lineage>
</organism>
<accession>A0ABP8K645</accession>
<dbReference type="PIRSF" id="PIRSF012666">
    <property type="entry name" value="UCP012666"/>
    <property type="match status" value="1"/>
</dbReference>